<evidence type="ECO:0000256" key="2">
    <source>
        <dbReference type="ARBA" id="ARBA00009780"/>
    </source>
</evidence>
<reference evidence="10 11" key="1">
    <citation type="journal article" date="2024" name="BMC Genomics">
        <title>Genome assembly of redclaw crayfish (Cherax quadricarinatus) provides insights into its immune adaptation and hypoxia tolerance.</title>
        <authorList>
            <person name="Liu Z."/>
            <person name="Zheng J."/>
            <person name="Li H."/>
            <person name="Fang K."/>
            <person name="Wang S."/>
            <person name="He J."/>
            <person name="Zhou D."/>
            <person name="Weng S."/>
            <person name="Chi M."/>
            <person name="Gu Z."/>
            <person name="He J."/>
            <person name="Li F."/>
            <person name="Wang M."/>
        </authorList>
    </citation>
    <scope>NUCLEOTIDE SEQUENCE [LARGE SCALE GENOMIC DNA]</scope>
    <source>
        <strain evidence="10">ZL_2023a</strain>
    </source>
</reference>
<feature type="transmembrane region" description="Helical" evidence="9">
    <location>
        <begin position="217"/>
        <end position="238"/>
    </location>
</feature>
<dbReference type="GO" id="GO:0046872">
    <property type="term" value="F:metal ion binding"/>
    <property type="evidence" value="ECO:0007669"/>
    <property type="project" value="UniProtKB-KW"/>
</dbReference>
<dbReference type="PANTHER" id="PTHR46139">
    <property type="entry name" value="ALKALINE CERAMIDASE"/>
    <property type="match status" value="1"/>
</dbReference>
<dbReference type="Proteomes" id="UP001445076">
    <property type="component" value="Unassembled WGS sequence"/>
</dbReference>
<evidence type="ECO:0000256" key="6">
    <source>
        <dbReference type="ARBA" id="ARBA00023136"/>
    </source>
</evidence>
<evidence type="ECO:0000313" key="10">
    <source>
        <dbReference type="EMBL" id="KAK8722522.1"/>
    </source>
</evidence>
<feature type="binding site" evidence="7">
    <location>
        <position position="24"/>
    </location>
    <ligand>
        <name>Ca(2+)</name>
        <dbReference type="ChEBI" id="CHEBI:29108"/>
    </ligand>
</feature>
<feature type="binding site" evidence="7">
    <location>
        <position position="25"/>
    </location>
    <ligand>
        <name>Ca(2+)</name>
        <dbReference type="ChEBI" id="CHEBI:29108"/>
    </ligand>
</feature>
<comment type="similarity">
    <text evidence="2 9">Belongs to the alkaline ceramidase family.</text>
</comment>
<comment type="subcellular location">
    <subcellularLocation>
        <location evidence="1">Membrane</location>
        <topology evidence="1">Multi-pass membrane protein</topology>
    </subcellularLocation>
</comment>
<evidence type="ECO:0000256" key="7">
    <source>
        <dbReference type="PIRSR" id="PIRSR608901-1"/>
    </source>
</evidence>
<feature type="binding site" evidence="8">
    <location>
        <position position="88"/>
    </location>
    <ligand>
        <name>Zn(2+)</name>
        <dbReference type="ChEBI" id="CHEBI:29105"/>
        <note>catalytic</note>
    </ligand>
</feature>
<feature type="transmembrane region" description="Helical" evidence="9">
    <location>
        <begin position="101"/>
        <end position="118"/>
    </location>
</feature>
<protein>
    <recommendedName>
        <fullName evidence="9">Alkaline ceramidase</fullName>
        <ecNumber evidence="9">3.5.1.-</ecNumber>
    </recommendedName>
</protein>
<feature type="transmembrane region" description="Helical" evidence="9">
    <location>
        <begin position="154"/>
        <end position="174"/>
    </location>
</feature>
<keyword evidence="5 9" id="KW-1133">Transmembrane helix</keyword>
<keyword evidence="9" id="KW-0443">Lipid metabolism</keyword>
<dbReference type="Pfam" id="PF05875">
    <property type="entry name" value="Ceramidase"/>
    <property type="match status" value="1"/>
</dbReference>
<evidence type="ECO:0000256" key="9">
    <source>
        <dbReference type="RuleBase" id="RU364079"/>
    </source>
</evidence>
<feature type="transmembrane region" description="Helical" evidence="9">
    <location>
        <begin position="39"/>
        <end position="60"/>
    </location>
</feature>
<keyword evidence="11" id="KW-1185">Reference proteome</keyword>
<feature type="binding site" evidence="7">
    <location>
        <position position="27"/>
    </location>
    <ligand>
        <name>Ca(2+)</name>
        <dbReference type="ChEBI" id="CHEBI:29108"/>
    </ligand>
</feature>
<keyword evidence="8" id="KW-0862">Zinc</keyword>
<dbReference type="GO" id="GO:0016020">
    <property type="term" value="C:membrane"/>
    <property type="evidence" value="ECO:0007669"/>
    <property type="project" value="UniProtKB-SubCell"/>
</dbReference>
<comment type="caution">
    <text evidence="10">The sequence shown here is derived from an EMBL/GenBank/DDBJ whole genome shotgun (WGS) entry which is preliminary data.</text>
</comment>
<gene>
    <name evidence="10" type="ORF">OTU49_012250</name>
</gene>
<evidence type="ECO:0000313" key="11">
    <source>
        <dbReference type="Proteomes" id="UP001445076"/>
    </source>
</evidence>
<evidence type="ECO:0000256" key="1">
    <source>
        <dbReference type="ARBA" id="ARBA00004141"/>
    </source>
</evidence>
<evidence type="ECO:0000256" key="3">
    <source>
        <dbReference type="ARBA" id="ARBA00022692"/>
    </source>
</evidence>
<evidence type="ECO:0000256" key="4">
    <source>
        <dbReference type="ARBA" id="ARBA00022801"/>
    </source>
</evidence>
<evidence type="ECO:0000256" key="5">
    <source>
        <dbReference type="ARBA" id="ARBA00022989"/>
    </source>
</evidence>
<dbReference type="PANTHER" id="PTHR46139:SF3">
    <property type="entry name" value="ALKALINE CERAMIDASE"/>
    <property type="match status" value="1"/>
</dbReference>
<feature type="transmembrane region" description="Helical" evidence="9">
    <location>
        <begin position="186"/>
        <end position="211"/>
    </location>
</feature>
<feature type="binding site" evidence="8">
    <location>
        <position position="221"/>
    </location>
    <ligand>
        <name>Zn(2+)</name>
        <dbReference type="ChEBI" id="CHEBI:29105"/>
        <note>catalytic</note>
    </ligand>
</feature>
<keyword evidence="7" id="KW-0479">Metal-binding</keyword>
<feature type="binding site" evidence="7">
    <location>
        <position position="29"/>
    </location>
    <ligand>
        <name>Ca(2+)</name>
        <dbReference type="ChEBI" id="CHEBI:29108"/>
    </ligand>
</feature>
<sequence>GGVRMTGAEGLVWKWIGAGTSPVDWCEGNYTVTPHIAEFVNTITNIVFLVVPAASTKLWLSYARHVSRGIHIIWFFYVVIGLSSAYFHATLSLLGQLLDELSILWVLMVSYTLFTPVMYRPKFLRSNQRLYAACMVALSVLITASAFVQPAINAYALFIVGLPAVAMLVVEMRVMKDTSVVRLSKITLAALILAATCWVCDRFLCAMWQALDLTVLHGLWHVLIFITAYSMQVLFCYLHAVQDVPESRPELRYWPRRTWALPYVFCPAPTHQKTP</sequence>
<proteinExistence type="inferred from homology"/>
<keyword evidence="6 9" id="KW-0472">Membrane</keyword>
<comment type="cofactor">
    <cofactor evidence="8">
        <name>Zn(2+)</name>
        <dbReference type="ChEBI" id="CHEBI:29105"/>
    </cofactor>
</comment>
<name>A0AAW0VZW8_CHEQU</name>
<feature type="transmembrane region" description="Helical" evidence="9">
    <location>
        <begin position="72"/>
        <end position="89"/>
    </location>
</feature>
<comment type="function">
    <text evidence="9">Hydrolyzes the sphingolipid ceramide into sphingosine and free fatty acid.</text>
</comment>
<dbReference type="InterPro" id="IPR008901">
    <property type="entry name" value="ACER"/>
</dbReference>
<feature type="binding site" evidence="8">
    <location>
        <position position="217"/>
    </location>
    <ligand>
        <name>Zn(2+)</name>
        <dbReference type="ChEBI" id="CHEBI:29105"/>
        <note>catalytic</note>
    </ligand>
</feature>
<organism evidence="10 11">
    <name type="scientific">Cherax quadricarinatus</name>
    <name type="common">Australian red claw crayfish</name>
    <dbReference type="NCBI Taxonomy" id="27406"/>
    <lineage>
        <taxon>Eukaryota</taxon>
        <taxon>Metazoa</taxon>
        <taxon>Ecdysozoa</taxon>
        <taxon>Arthropoda</taxon>
        <taxon>Crustacea</taxon>
        <taxon>Multicrustacea</taxon>
        <taxon>Malacostraca</taxon>
        <taxon>Eumalacostraca</taxon>
        <taxon>Eucarida</taxon>
        <taxon>Decapoda</taxon>
        <taxon>Pleocyemata</taxon>
        <taxon>Astacidea</taxon>
        <taxon>Parastacoidea</taxon>
        <taxon>Parastacidae</taxon>
        <taxon>Cherax</taxon>
    </lineage>
</organism>
<dbReference type="GO" id="GO:0046514">
    <property type="term" value="P:ceramide catabolic process"/>
    <property type="evidence" value="ECO:0007669"/>
    <property type="project" value="TreeGrafter"/>
</dbReference>
<keyword evidence="7" id="KW-0106">Calcium</keyword>
<dbReference type="EMBL" id="JARKIK010000095">
    <property type="protein sequence ID" value="KAK8722522.1"/>
    <property type="molecule type" value="Genomic_DNA"/>
</dbReference>
<evidence type="ECO:0000256" key="8">
    <source>
        <dbReference type="PIRSR" id="PIRSR608901-2"/>
    </source>
</evidence>
<keyword evidence="4 9" id="KW-0378">Hydrolase</keyword>
<dbReference type="AlphaFoldDB" id="A0AAW0VZW8"/>
<dbReference type="EC" id="3.5.1.-" evidence="9"/>
<keyword evidence="3 9" id="KW-0812">Transmembrane</keyword>
<feature type="transmembrane region" description="Helical" evidence="9">
    <location>
        <begin position="130"/>
        <end position="148"/>
    </location>
</feature>
<feature type="non-terminal residue" evidence="10">
    <location>
        <position position="1"/>
    </location>
</feature>
<feature type="binding site" evidence="7">
    <location>
        <position position="38"/>
    </location>
    <ligand>
        <name>Ca(2+)</name>
        <dbReference type="ChEBI" id="CHEBI:29108"/>
    </ligand>
</feature>
<dbReference type="GO" id="GO:0016811">
    <property type="term" value="F:hydrolase activity, acting on carbon-nitrogen (but not peptide) bonds, in linear amides"/>
    <property type="evidence" value="ECO:0007669"/>
    <property type="project" value="InterPro"/>
</dbReference>
<accession>A0AAW0VZW8</accession>